<dbReference type="PROSITE" id="PS00107">
    <property type="entry name" value="PROTEIN_KINASE_ATP"/>
    <property type="match status" value="1"/>
</dbReference>
<evidence type="ECO:0000256" key="7">
    <source>
        <dbReference type="SAM" id="MobiDB-lite"/>
    </source>
</evidence>
<dbReference type="GO" id="GO:0007165">
    <property type="term" value="P:signal transduction"/>
    <property type="evidence" value="ECO:0007669"/>
    <property type="project" value="TreeGrafter"/>
</dbReference>
<dbReference type="AlphaFoldDB" id="A0A8T2BBQ1"/>
<keyword evidence="3 6" id="KW-0547">Nucleotide-binding</keyword>
<feature type="compositionally biased region" description="Basic and acidic residues" evidence="7">
    <location>
        <begin position="417"/>
        <end position="434"/>
    </location>
</feature>
<dbReference type="Pfam" id="PF00069">
    <property type="entry name" value="Pkinase"/>
    <property type="match status" value="1"/>
</dbReference>
<keyword evidence="10" id="KW-1185">Reference proteome</keyword>
<reference evidence="9 10" key="1">
    <citation type="submission" date="2020-12" db="EMBL/GenBank/DDBJ databases">
        <title>Concerted genomic and epigenomic changes stabilize Arabidopsis allopolyploids.</title>
        <authorList>
            <person name="Chen Z."/>
        </authorList>
    </citation>
    <scope>NUCLEOTIDE SEQUENCE [LARGE SCALE GENOMIC DNA]</scope>
    <source>
        <strain evidence="9">As9502</strain>
        <tissue evidence="9">Leaf</tissue>
    </source>
</reference>
<dbReference type="SMART" id="SM00220">
    <property type="entry name" value="S_TKc"/>
    <property type="match status" value="1"/>
</dbReference>
<dbReference type="PROSITE" id="PS50011">
    <property type="entry name" value="PROTEIN_KINASE_DOM"/>
    <property type="match status" value="1"/>
</dbReference>
<keyword evidence="2" id="KW-0808">Transferase</keyword>
<keyword evidence="1" id="KW-0723">Serine/threonine-protein kinase</keyword>
<dbReference type="OrthoDB" id="1105683at2759"/>
<dbReference type="GO" id="GO:0004674">
    <property type="term" value="F:protein serine/threonine kinase activity"/>
    <property type="evidence" value="ECO:0007669"/>
    <property type="project" value="UniProtKB-KW"/>
</dbReference>
<dbReference type="GO" id="GO:0005524">
    <property type="term" value="F:ATP binding"/>
    <property type="evidence" value="ECO:0007669"/>
    <property type="project" value="UniProtKB-UniRule"/>
</dbReference>
<dbReference type="CDD" id="cd00303">
    <property type="entry name" value="retropepsin_like"/>
    <property type="match status" value="1"/>
</dbReference>
<accession>A0A8T2BBQ1</accession>
<evidence type="ECO:0000256" key="1">
    <source>
        <dbReference type="ARBA" id="ARBA00022527"/>
    </source>
</evidence>
<evidence type="ECO:0000256" key="5">
    <source>
        <dbReference type="ARBA" id="ARBA00022840"/>
    </source>
</evidence>
<evidence type="ECO:0000256" key="2">
    <source>
        <dbReference type="ARBA" id="ARBA00022679"/>
    </source>
</evidence>
<dbReference type="Proteomes" id="UP000694251">
    <property type="component" value="Chromosome 8"/>
</dbReference>
<dbReference type="PANTHER" id="PTHR43895:SF104">
    <property type="entry name" value="CBL-INTERACTING SERINE_THREONINE-PROTEIN KINASE 3"/>
    <property type="match status" value="1"/>
</dbReference>
<dbReference type="PANTHER" id="PTHR43895">
    <property type="entry name" value="CALCIUM/CALMODULIN-DEPENDENT PROTEIN KINASE KINASE-RELATED"/>
    <property type="match status" value="1"/>
</dbReference>
<dbReference type="Pfam" id="PF08284">
    <property type="entry name" value="RVP_2"/>
    <property type="match status" value="1"/>
</dbReference>
<feature type="region of interest" description="Disordered" evidence="7">
    <location>
        <begin position="213"/>
        <end position="243"/>
    </location>
</feature>
<evidence type="ECO:0000256" key="4">
    <source>
        <dbReference type="ARBA" id="ARBA00022777"/>
    </source>
</evidence>
<protein>
    <submittedName>
        <fullName evidence="9">Protein kinase domain</fullName>
    </submittedName>
</protein>
<evidence type="ECO:0000256" key="3">
    <source>
        <dbReference type="ARBA" id="ARBA00022741"/>
    </source>
</evidence>
<feature type="binding site" evidence="6">
    <location>
        <position position="43"/>
    </location>
    <ligand>
        <name>ATP</name>
        <dbReference type="ChEBI" id="CHEBI:30616"/>
    </ligand>
</feature>
<evidence type="ECO:0000256" key="6">
    <source>
        <dbReference type="PROSITE-ProRule" id="PRU10141"/>
    </source>
</evidence>
<keyword evidence="5 6" id="KW-0067">ATP-binding</keyword>
<keyword evidence="4 9" id="KW-0418">Kinase</keyword>
<evidence type="ECO:0000313" key="10">
    <source>
        <dbReference type="Proteomes" id="UP000694251"/>
    </source>
</evidence>
<proteinExistence type="predicted"/>
<evidence type="ECO:0000259" key="8">
    <source>
        <dbReference type="PROSITE" id="PS50011"/>
    </source>
</evidence>
<organism evidence="9 10">
    <name type="scientific">Arabidopsis suecica</name>
    <name type="common">Swedish thale-cress</name>
    <name type="synonym">Cardaminopsis suecica</name>
    <dbReference type="NCBI Taxonomy" id="45249"/>
    <lineage>
        <taxon>Eukaryota</taxon>
        <taxon>Viridiplantae</taxon>
        <taxon>Streptophyta</taxon>
        <taxon>Embryophyta</taxon>
        <taxon>Tracheophyta</taxon>
        <taxon>Spermatophyta</taxon>
        <taxon>Magnoliopsida</taxon>
        <taxon>eudicotyledons</taxon>
        <taxon>Gunneridae</taxon>
        <taxon>Pentapetalae</taxon>
        <taxon>rosids</taxon>
        <taxon>malvids</taxon>
        <taxon>Brassicales</taxon>
        <taxon>Brassicaceae</taxon>
        <taxon>Camelineae</taxon>
        <taxon>Arabidopsis</taxon>
    </lineage>
</organism>
<comment type="caution">
    <text evidence="9">The sequence shown here is derived from an EMBL/GenBank/DDBJ whole genome shotgun (WGS) entry which is preliminary data.</text>
</comment>
<dbReference type="FunFam" id="3.30.200.20:FF:000096">
    <property type="entry name" value="Non-specific serine/threonine protein kinase"/>
    <property type="match status" value="1"/>
</dbReference>
<dbReference type="InterPro" id="IPR017441">
    <property type="entry name" value="Protein_kinase_ATP_BS"/>
</dbReference>
<feature type="domain" description="Protein kinase" evidence="8">
    <location>
        <begin position="14"/>
        <end position="339"/>
    </location>
</feature>
<gene>
    <name evidence="9" type="ORF">ISN44_As08g029340</name>
</gene>
<evidence type="ECO:0000313" key="9">
    <source>
        <dbReference type="EMBL" id="KAG7583416.1"/>
    </source>
</evidence>
<dbReference type="InterPro" id="IPR000719">
    <property type="entry name" value="Prot_kinase_dom"/>
</dbReference>
<dbReference type="EMBL" id="JAEFBJ010000008">
    <property type="protein sequence ID" value="KAG7583416.1"/>
    <property type="molecule type" value="Genomic_DNA"/>
</dbReference>
<name>A0A8T2BBQ1_ARASU</name>
<sequence>MNRRQQVKRRVGKYEVGRTIGEGTFAKVKFARNSETGEPVALKILDKDKVLKHKMAEQIRREIATMNLIKHPNVVQLYEVMASKTKIFIILEYVNDGQIEENEAQRYFQQLIHDVDYPHSSGVYHRDLKVINKIQSLAFVFGVDAGEEEREAASMSKLQRKNDISEGGIMSRGQHSTYFGGPWAKRAEGKEHWHRLTDGGGEWTVRQIGDVSEEDKPGSWMGDSKVPKGVSWQSGADRKESAGKELEKIMVPPSKMEFPAYDGSTNATEWQQKCEDYFDDQGIYNDDAKVRQATFVLTGKTYDLHNNLRRLITHRLGCEEFKKICKSSLRSVWGRQTKLKGKQQLRLFCAGLTDSLRKEVEYLRPETIFKAMEYARDNEYKIEGEKRVQTFGGHTAPTARYSALISKPMLWGYGGSQREKGEDSLQTRPVDKRQNSQKNNLWKKLTESEMAKRRSKGLCFNCADLFAPGHICKPVFIYMACPRWENRMRAPFEVNADIPNGSGWILLATGSTHNFIRSRCPVDGLCKGLSMTVEGHQFEADCFAIPLSGFDVVLGIRWLNALGRVMWDAPARTIEFFHKDMMVKWHGEAKTRDPQGPTPWETDIITSHLNDFRSQKKKKTNNKVQIWRRLESLIFLIIRYGIAGEIKSKIVAGHGRQNRKVLGDIGNLVIVVKL</sequence>
<feature type="region of interest" description="Disordered" evidence="7">
    <location>
        <begin position="417"/>
        <end position="448"/>
    </location>
</feature>